<dbReference type="EMBL" id="KZ305024">
    <property type="protein sequence ID" value="PIA56614.1"/>
    <property type="molecule type" value="Genomic_DNA"/>
</dbReference>
<evidence type="ECO:0000259" key="1">
    <source>
        <dbReference type="Pfam" id="PF00646"/>
    </source>
</evidence>
<reference evidence="3 4" key="1">
    <citation type="submission" date="2017-09" db="EMBL/GenBank/DDBJ databases">
        <title>WGS assembly of Aquilegia coerulea Goldsmith.</title>
        <authorList>
            <person name="Hodges S."/>
            <person name="Kramer E."/>
            <person name="Nordborg M."/>
            <person name="Tomkins J."/>
            <person name="Borevitz J."/>
            <person name="Derieg N."/>
            <person name="Yan J."/>
            <person name="Mihaltcheva S."/>
            <person name="Hayes R.D."/>
            <person name="Rokhsar D."/>
        </authorList>
    </citation>
    <scope>NUCLEOTIDE SEQUENCE [LARGE SCALE GENOMIC DNA]</scope>
    <source>
        <strain evidence="4">cv. Goldsmith</strain>
    </source>
</reference>
<sequence length="397" mass="45704">MATWSELPEDMLCIIGKKLDVVADQCRFRSVCKSWNCCLPPFAQPPWLMLSEPPQLENLNEASPSPPPLRGFVGMGCCGGEQQQMVYEIELPEAHQRRCVGSTGNWLITIDLYKKVHLLNPFTRIQIDLPPQTRLKFKIPRNAVATPEQHRDVLLRKLVVSSTSSLSKSNSGGSSKDCIVMAIHHHWRKLAIARPGDRYWATVYTPKNLFEDIIFYKEQFYAVNHRGIVMVCDIGDGQHSPTASMLTQRLPQSMLSHYQVKYLVEWSGELLMVIKTMMKKRKRKKLPLYKTENFDVYRLDFTERKWEELNNLGKYCLFLGFNTSISILPDNYSGGLKKNCIYFTDDFTFRYRGNDILGGSDMGVFDLEDKTIRPHYKGVSTCYYSPPLWLIPPLPMK</sequence>
<dbReference type="Proteomes" id="UP000230069">
    <property type="component" value="Unassembled WGS sequence"/>
</dbReference>
<evidence type="ECO:0000313" key="3">
    <source>
        <dbReference type="EMBL" id="PIA56614.1"/>
    </source>
</evidence>
<evidence type="ECO:0000259" key="2">
    <source>
        <dbReference type="Pfam" id="PF03478"/>
    </source>
</evidence>
<dbReference type="AlphaFoldDB" id="A0A2G5ELH4"/>
<name>A0A2G5ELH4_AQUCA</name>
<dbReference type="Pfam" id="PF03478">
    <property type="entry name" value="Beta-prop_KIB1-4"/>
    <property type="match status" value="1"/>
</dbReference>
<dbReference type="PANTHER" id="PTHR44259">
    <property type="entry name" value="OS07G0183000 PROTEIN-RELATED"/>
    <property type="match status" value="1"/>
</dbReference>
<dbReference type="Gene3D" id="1.20.1280.50">
    <property type="match status" value="1"/>
</dbReference>
<dbReference type="InterPro" id="IPR050942">
    <property type="entry name" value="F-box_BR-signaling"/>
</dbReference>
<dbReference type="STRING" id="218851.A0A2G5ELH4"/>
<dbReference type="Pfam" id="PF00646">
    <property type="entry name" value="F-box"/>
    <property type="match status" value="1"/>
</dbReference>
<dbReference type="InParanoid" id="A0A2G5ELH4"/>
<feature type="domain" description="F-box" evidence="1">
    <location>
        <begin position="4"/>
        <end position="37"/>
    </location>
</feature>
<keyword evidence="4" id="KW-1185">Reference proteome</keyword>
<protein>
    <recommendedName>
        <fullName evidence="5">DUF295 domain-containing protein</fullName>
    </recommendedName>
</protein>
<accession>A0A2G5ELH4</accession>
<proteinExistence type="predicted"/>
<dbReference type="InterPro" id="IPR005174">
    <property type="entry name" value="KIB1-4_b-propeller"/>
</dbReference>
<evidence type="ECO:0008006" key="5">
    <source>
        <dbReference type="Google" id="ProtNLM"/>
    </source>
</evidence>
<dbReference type="FunCoup" id="A0A2G5ELH4">
    <property type="interactions" value="271"/>
</dbReference>
<dbReference type="InterPro" id="IPR001810">
    <property type="entry name" value="F-box_dom"/>
</dbReference>
<evidence type="ECO:0000313" key="4">
    <source>
        <dbReference type="Proteomes" id="UP000230069"/>
    </source>
</evidence>
<organism evidence="3 4">
    <name type="scientific">Aquilegia coerulea</name>
    <name type="common">Rocky mountain columbine</name>
    <dbReference type="NCBI Taxonomy" id="218851"/>
    <lineage>
        <taxon>Eukaryota</taxon>
        <taxon>Viridiplantae</taxon>
        <taxon>Streptophyta</taxon>
        <taxon>Embryophyta</taxon>
        <taxon>Tracheophyta</taxon>
        <taxon>Spermatophyta</taxon>
        <taxon>Magnoliopsida</taxon>
        <taxon>Ranunculales</taxon>
        <taxon>Ranunculaceae</taxon>
        <taxon>Thalictroideae</taxon>
        <taxon>Aquilegia</taxon>
    </lineage>
</organism>
<feature type="domain" description="KIB1-4 beta-propeller" evidence="2">
    <location>
        <begin position="84"/>
        <end position="366"/>
    </location>
</feature>
<dbReference type="OrthoDB" id="642536at2759"/>
<gene>
    <name evidence="3" type="ORF">AQUCO_00700753v1</name>
</gene>
<dbReference type="PANTHER" id="PTHR44259:SF114">
    <property type="entry name" value="OS06G0707300 PROTEIN"/>
    <property type="match status" value="1"/>
</dbReference>